<evidence type="ECO:0000259" key="12">
    <source>
        <dbReference type="Pfam" id="PF22666"/>
    </source>
</evidence>
<dbReference type="EC" id="3.2.1.25" evidence="4"/>
<dbReference type="EMBL" id="GFDG01002738">
    <property type="protein sequence ID" value="JAV16061.1"/>
    <property type="molecule type" value="Transcribed_RNA"/>
</dbReference>
<dbReference type="InterPro" id="IPR050887">
    <property type="entry name" value="Beta-mannosidase_GH2"/>
</dbReference>
<keyword evidence="7" id="KW-0325">Glycoprotein</keyword>
<reference evidence="13" key="1">
    <citation type="submission" date="2017-01" db="EMBL/GenBank/DDBJ databases">
        <title>An insight into the sialome and mialome of the horn fly, Haematobia irritans.</title>
        <authorList>
            <person name="Breijo M."/>
            <person name="Boiani M."/>
            <person name="Ures X."/>
            <person name="Rocha S."/>
            <person name="Sequeira M."/>
            <person name="Ribeiro J.M."/>
        </authorList>
    </citation>
    <scope>NUCLEOTIDE SEQUENCE</scope>
</reference>
<evidence type="ECO:0000256" key="8">
    <source>
        <dbReference type="ARBA" id="ARBA00023228"/>
    </source>
</evidence>
<keyword evidence="8" id="KW-0458">Lysosome</keyword>
<dbReference type="GO" id="GO:0004567">
    <property type="term" value="F:beta-mannosidase activity"/>
    <property type="evidence" value="ECO:0007669"/>
    <property type="project" value="UniProtKB-EC"/>
</dbReference>
<comment type="subcellular location">
    <subcellularLocation>
        <location evidence="2">Lysosome</location>
    </subcellularLocation>
</comment>
<dbReference type="PANTHER" id="PTHR43730">
    <property type="entry name" value="BETA-MANNOSIDASE"/>
    <property type="match status" value="1"/>
</dbReference>
<evidence type="ECO:0000256" key="6">
    <source>
        <dbReference type="ARBA" id="ARBA00022801"/>
    </source>
</evidence>
<feature type="domain" description="Beta-mannosidase-like galactose-binding" evidence="12">
    <location>
        <begin position="47"/>
        <end position="221"/>
    </location>
</feature>
<evidence type="ECO:0000256" key="9">
    <source>
        <dbReference type="ARBA" id="ARBA00023295"/>
    </source>
</evidence>
<keyword evidence="9" id="KW-0326">Glycosidase</keyword>
<evidence type="ECO:0000256" key="2">
    <source>
        <dbReference type="ARBA" id="ARBA00004371"/>
    </source>
</evidence>
<dbReference type="Gene3D" id="2.60.40.10">
    <property type="entry name" value="Immunoglobulins"/>
    <property type="match status" value="1"/>
</dbReference>
<dbReference type="InterPro" id="IPR008979">
    <property type="entry name" value="Galactose-bd-like_sf"/>
</dbReference>
<dbReference type="GO" id="GO:0005764">
    <property type="term" value="C:lysosome"/>
    <property type="evidence" value="ECO:0007669"/>
    <property type="project" value="UniProtKB-SubCell"/>
</dbReference>
<protein>
    <recommendedName>
        <fullName evidence="4">beta-mannosidase</fullName>
        <ecNumber evidence="4">3.2.1.25</ecNumber>
    </recommendedName>
    <alternativeName>
        <fullName evidence="10">Mannanase</fullName>
    </alternativeName>
</protein>
<dbReference type="PANTHER" id="PTHR43730:SF1">
    <property type="entry name" value="BETA-MANNOSIDASE"/>
    <property type="match status" value="1"/>
</dbReference>
<evidence type="ECO:0000256" key="3">
    <source>
        <dbReference type="ARBA" id="ARBA00007401"/>
    </source>
</evidence>
<dbReference type="InterPro" id="IPR017853">
    <property type="entry name" value="GH"/>
</dbReference>
<dbReference type="Gene3D" id="3.20.20.80">
    <property type="entry name" value="Glycosidases"/>
    <property type="match status" value="1"/>
</dbReference>
<dbReference type="InterPro" id="IPR054593">
    <property type="entry name" value="Beta-mannosidase-like_N2"/>
</dbReference>
<proteinExistence type="inferred from homology"/>
<dbReference type="InterPro" id="IPR013783">
    <property type="entry name" value="Ig-like_fold"/>
</dbReference>
<comment type="catalytic activity">
    <reaction evidence="1">
        <text>Hydrolysis of terminal, non-reducing beta-D-mannose residues in beta-D-mannosides.</text>
        <dbReference type="EC" id="3.2.1.25"/>
    </reaction>
</comment>
<evidence type="ECO:0000256" key="11">
    <source>
        <dbReference type="SAM" id="SignalP"/>
    </source>
</evidence>
<dbReference type="AlphaFoldDB" id="A0A1L8EBE8"/>
<accession>A0A1L8EBE8</accession>
<sequence length="919" mass="105793">MSALKTHIIDGNKVLGLIVCSFFFALLSSPQQVASDSVSVVYLNRKWSLRNQNESISLTDISLPSGVYSALYGEEVLDSWNDVNMRWIAYDNWTYTNEFSVNTTELRNIRFKNLTLYGIDTVAEIRLNHYLLGRTDNMFVRYSYEISKFLKEENLLEIEILSPIHAALKKSQELQAQNLEVPPNCPNPRYHGECHMNMLRKMQASFSWDWGLAAPSMGIWKTVALEYYDVALIRDVDVAMTKNDTHWNMDLRVFMDCAGQHDFYAELTFYAVELLKNPVIISDHTKVPISYKAPVIMFQLAFPIDEVTLWWPNGYGEQKLYPLHFSLKAWWDAGGTSLRSKTISKKSIRIGFRTIELVEEPVSEGTGNTFYFKVNGKEIFMKGSNYIPSHILPEYSLDANRLGHLLHSAKSAHQNMIRVWGGGIYESDYFYDLADSYGILIWQDMMFACAMYPATDSFLSSVRKEILQNAQRIAHHPSVAIFATNNENEVAIAQNWYGTLEERYKTEYRKLYVATVVHELKAVGHSDRPDPLVSSPSNGKESIKDNYISDNPQDPNYGDVHFYDVFKDGWNPSIYPRPRFASEYGFQSIPSMTAWHRSMNEDDNLNDLIEHRQHHPLGMLAITTLVRQHFPLPLPEDVNYLEALAYFSQLTQAMATKVETELYRSLRNTEHRTMGALYWQLNDVWVAPSWSAIDFYGNFKLLHYWSKEFLAPISIVALLDSKTNSLNVSLICDLFEVDTYGLQVSMNVYKWTQLYPKDTKTWPVTLVPNGVQYDKVIPIDDIISGEFTKQNSFVEFVLHRSNNLVLARTFYFPTTFNSVQAVKDPELDLEVRNTFCRTTENVKLNSFSLALTSKYPAIFVYIELLLEDRTDISTYKLSKNGFMLTSGSCVVHLEFESKKCVKLKRSDLNLMTVNQFLKV</sequence>
<evidence type="ECO:0000256" key="5">
    <source>
        <dbReference type="ARBA" id="ARBA00022729"/>
    </source>
</evidence>
<dbReference type="Pfam" id="PF22666">
    <property type="entry name" value="Glyco_hydro_2_N2"/>
    <property type="match status" value="1"/>
</dbReference>
<feature type="chain" id="PRO_5012747240" description="beta-mannosidase" evidence="11">
    <location>
        <begin position="36"/>
        <end position="919"/>
    </location>
</feature>
<comment type="similarity">
    <text evidence="3">Belongs to the glycosyl hydrolase 2 family.</text>
</comment>
<evidence type="ECO:0000256" key="10">
    <source>
        <dbReference type="ARBA" id="ARBA00033445"/>
    </source>
</evidence>
<dbReference type="SUPFAM" id="SSF49785">
    <property type="entry name" value="Galactose-binding domain-like"/>
    <property type="match status" value="1"/>
</dbReference>
<evidence type="ECO:0000313" key="13">
    <source>
        <dbReference type="EMBL" id="JAV16061.1"/>
    </source>
</evidence>
<dbReference type="SUPFAM" id="SSF49303">
    <property type="entry name" value="beta-Galactosidase/glucuronidase domain"/>
    <property type="match status" value="1"/>
</dbReference>
<keyword evidence="6" id="KW-0378">Hydrolase</keyword>
<dbReference type="FunFam" id="3.20.20.80:FF:000050">
    <property type="entry name" value="Beta-mannosidase B"/>
    <property type="match status" value="1"/>
</dbReference>
<dbReference type="SUPFAM" id="SSF51445">
    <property type="entry name" value="(Trans)glycosidases"/>
    <property type="match status" value="1"/>
</dbReference>
<keyword evidence="5 11" id="KW-0732">Signal</keyword>
<dbReference type="InterPro" id="IPR036156">
    <property type="entry name" value="Beta-gal/glucu_dom_sf"/>
</dbReference>
<evidence type="ECO:0000256" key="1">
    <source>
        <dbReference type="ARBA" id="ARBA00000829"/>
    </source>
</evidence>
<feature type="signal peptide" evidence="11">
    <location>
        <begin position="1"/>
        <end position="35"/>
    </location>
</feature>
<name>A0A1L8EBE8_HAEIR</name>
<dbReference type="Gene3D" id="2.60.120.260">
    <property type="entry name" value="Galactose-binding domain-like"/>
    <property type="match status" value="1"/>
</dbReference>
<organism evidence="13">
    <name type="scientific">Haematobia irritans</name>
    <name type="common">Horn fly</name>
    <name type="synonym">Conops irritans</name>
    <dbReference type="NCBI Taxonomy" id="7368"/>
    <lineage>
        <taxon>Eukaryota</taxon>
        <taxon>Metazoa</taxon>
        <taxon>Ecdysozoa</taxon>
        <taxon>Arthropoda</taxon>
        <taxon>Hexapoda</taxon>
        <taxon>Insecta</taxon>
        <taxon>Pterygota</taxon>
        <taxon>Neoptera</taxon>
        <taxon>Endopterygota</taxon>
        <taxon>Diptera</taxon>
        <taxon>Brachycera</taxon>
        <taxon>Muscomorpha</taxon>
        <taxon>Muscoidea</taxon>
        <taxon>Muscidae</taxon>
        <taxon>Haematobia</taxon>
    </lineage>
</organism>
<dbReference type="GO" id="GO:0006516">
    <property type="term" value="P:glycoprotein catabolic process"/>
    <property type="evidence" value="ECO:0007669"/>
    <property type="project" value="TreeGrafter"/>
</dbReference>
<evidence type="ECO:0000256" key="7">
    <source>
        <dbReference type="ARBA" id="ARBA00023180"/>
    </source>
</evidence>
<evidence type="ECO:0000256" key="4">
    <source>
        <dbReference type="ARBA" id="ARBA00012754"/>
    </source>
</evidence>
<dbReference type="FunFam" id="2.60.120.260:FF:000060">
    <property type="entry name" value="Probable beta-mannosidase"/>
    <property type="match status" value="1"/>
</dbReference>